<comment type="caution">
    <text evidence="2">The sequence shown here is derived from an EMBL/GenBank/DDBJ whole genome shotgun (WGS) entry which is preliminary data.</text>
</comment>
<dbReference type="InterPro" id="IPR002562">
    <property type="entry name" value="3'-5'_exonuclease_dom"/>
</dbReference>
<dbReference type="InterPro" id="IPR012337">
    <property type="entry name" value="RNaseH-like_sf"/>
</dbReference>
<dbReference type="PANTHER" id="PTHR47649">
    <property type="entry name" value="RIBONUCLEASE D"/>
    <property type="match status" value="1"/>
</dbReference>
<dbReference type="SMART" id="SM00474">
    <property type="entry name" value="35EXOc"/>
    <property type="match status" value="1"/>
</dbReference>
<dbReference type="InterPro" id="IPR036397">
    <property type="entry name" value="RNaseH_sf"/>
</dbReference>
<dbReference type="Gene3D" id="1.10.150.80">
    <property type="entry name" value="HRDC domain"/>
    <property type="match status" value="2"/>
</dbReference>
<evidence type="ECO:0000313" key="2">
    <source>
        <dbReference type="EMBL" id="KAB1656011.1"/>
    </source>
</evidence>
<dbReference type="InterPro" id="IPR002121">
    <property type="entry name" value="HRDC_dom"/>
</dbReference>
<evidence type="ECO:0000259" key="1">
    <source>
        <dbReference type="PROSITE" id="PS50967"/>
    </source>
</evidence>
<dbReference type="SUPFAM" id="SSF47819">
    <property type="entry name" value="HRDC-like"/>
    <property type="match status" value="1"/>
</dbReference>
<accession>A0A7J5BQG4</accession>
<sequence length="408" mass="44434">MTQADEARIANGGLEVIDTPEAFARGVARIAEGEGPVAVDAERASGYRYSDRAYLVQLYRRGAGTLLIDPLPIGSLAALGEAIHDEEWVFHAATQDLPCLREIDLDPATIFDTELGARLLGMERVGLGAVVEELLGITLAKAHSADDWSVRPLPTSWLAYAALDVELLVDVRDLMAQRLVDQGKDGLARQEFDDILVRELGAKRSEPWRRMNGYSKLRTPRAQAIARELWLARDAYARETDNAPGRIVPDRALTAAAAAMPSSRGALQGLKEFTGRESRSQLDRWWAAIEAGRSTTDLPSRRGERPAIPPHRSWAHRAPDADARLRAGRAAVERVAETLGMPVENVLTPDYLRRVAWEPPTTIDTATIAAALAASGARPWQVDAVSELVARAFVEVGQPPAHADETAS</sequence>
<gene>
    <name evidence="2" type="ORF">F8O01_11270</name>
</gene>
<dbReference type="InterPro" id="IPR041605">
    <property type="entry name" value="Exo_C"/>
</dbReference>
<dbReference type="Pfam" id="PF18305">
    <property type="entry name" value="DNA_pol_A_exoN"/>
    <property type="match status" value="1"/>
</dbReference>
<protein>
    <submittedName>
        <fullName evidence="2">Ribonuclease D</fullName>
    </submittedName>
</protein>
<dbReference type="GO" id="GO:0006139">
    <property type="term" value="P:nucleobase-containing compound metabolic process"/>
    <property type="evidence" value="ECO:0007669"/>
    <property type="project" value="InterPro"/>
</dbReference>
<dbReference type="GO" id="GO:0000166">
    <property type="term" value="F:nucleotide binding"/>
    <property type="evidence" value="ECO:0007669"/>
    <property type="project" value="InterPro"/>
</dbReference>
<dbReference type="RefSeq" id="WP_158040959.1">
    <property type="nucleotide sequence ID" value="NZ_JACCFV010000001.1"/>
</dbReference>
<dbReference type="Pfam" id="PF01612">
    <property type="entry name" value="DNA_pol_A_exo1"/>
    <property type="match status" value="1"/>
</dbReference>
<dbReference type="InterPro" id="IPR010997">
    <property type="entry name" value="HRDC-like_sf"/>
</dbReference>
<reference evidence="2 3" key="1">
    <citation type="submission" date="2019-09" db="EMBL/GenBank/DDBJ databases">
        <title>Phylogeny of genus Pseudoclavibacter and closely related genus.</title>
        <authorList>
            <person name="Li Y."/>
        </authorList>
    </citation>
    <scope>NUCLEOTIDE SEQUENCE [LARGE SCALE GENOMIC DNA]</scope>
    <source>
        <strain evidence="2 3">DSM 23821</strain>
    </source>
</reference>
<organism evidence="2 3">
    <name type="scientific">Pseudoclavibacter chungangensis</name>
    <dbReference type="NCBI Taxonomy" id="587635"/>
    <lineage>
        <taxon>Bacteria</taxon>
        <taxon>Bacillati</taxon>
        <taxon>Actinomycetota</taxon>
        <taxon>Actinomycetes</taxon>
        <taxon>Micrococcales</taxon>
        <taxon>Microbacteriaceae</taxon>
        <taxon>Pseudoclavibacter</taxon>
    </lineage>
</organism>
<dbReference type="EMBL" id="WBJZ01000013">
    <property type="protein sequence ID" value="KAB1656011.1"/>
    <property type="molecule type" value="Genomic_DNA"/>
</dbReference>
<dbReference type="Pfam" id="PF00570">
    <property type="entry name" value="HRDC"/>
    <property type="match status" value="1"/>
</dbReference>
<name>A0A7J5BQG4_9MICO</name>
<dbReference type="Proteomes" id="UP000467240">
    <property type="component" value="Unassembled WGS sequence"/>
</dbReference>
<dbReference type="Gene3D" id="3.30.420.10">
    <property type="entry name" value="Ribonuclease H-like superfamily/Ribonuclease H"/>
    <property type="match status" value="1"/>
</dbReference>
<dbReference type="PANTHER" id="PTHR47649:SF1">
    <property type="entry name" value="RIBONUCLEASE D"/>
    <property type="match status" value="1"/>
</dbReference>
<dbReference type="GO" id="GO:0003676">
    <property type="term" value="F:nucleic acid binding"/>
    <property type="evidence" value="ECO:0007669"/>
    <property type="project" value="InterPro"/>
</dbReference>
<dbReference type="CDD" id="cd06142">
    <property type="entry name" value="RNaseD_exo"/>
    <property type="match status" value="1"/>
</dbReference>
<dbReference type="AlphaFoldDB" id="A0A7J5BQG4"/>
<proteinExistence type="predicted"/>
<dbReference type="PROSITE" id="PS50967">
    <property type="entry name" value="HRDC"/>
    <property type="match status" value="1"/>
</dbReference>
<dbReference type="InterPro" id="IPR044876">
    <property type="entry name" value="HRDC_dom_sf"/>
</dbReference>
<dbReference type="SUPFAM" id="SSF53098">
    <property type="entry name" value="Ribonuclease H-like"/>
    <property type="match status" value="1"/>
</dbReference>
<dbReference type="OrthoDB" id="144122at2"/>
<feature type="domain" description="HRDC" evidence="1">
    <location>
        <begin position="219"/>
        <end position="299"/>
    </location>
</feature>
<dbReference type="SMART" id="SM00341">
    <property type="entry name" value="HRDC"/>
    <property type="match status" value="1"/>
</dbReference>
<dbReference type="GO" id="GO:0008408">
    <property type="term" value="F:3'-5' exonuclease activity"/>
    <property type="evidence" value="ECO:0007669"/>
    <property type="project" value="InterPro"/>
</dbReference>
<keyword evidence="3" id="KW-1185">Reference proteome</keyword>
<evidence type="ECO:0000313" key="3">
    <source>
        <dbReference type="Proteomes" id="UP000467240"/>
    </source>
</evidence>
<dbReference type="InterPro" id="IPR051086">
    <property type="entry name" value="RNase_D-like"/>
</dbReference>